<dbReference type="Proteomes" id="UP000000763">
    <property type="component" value="Chromosome 6"/>
</dbReference>
<feature type="region of interest" description="Disordered" evidence="1">
    <location>
        <begin position="33"/>
        <end position="62"/>
    </location>
</feature>
<feature type="compositionally biased region" description="Polar residues" evidence="1">
    <location>
        <begin position="33"/>
        <end position="43"/>
    </location>
</feature>
<dbReference type="EMBL" id="AP004811">
    <property type="protein sequence ID" value="BAD33293.1"/>
    <property type="molecule type" value="Genomic_DNA"/>
</dbReference>
<protein>
    <submittedName>
        <fullName evidence="2">Uncharacterized protein</fullName>
    </submittedName>
</protein>
<reference evidence="3" key="1">
    <citation type="journal article" date="2005" name="Nature">
        <title>The map-based sequence of the rice genome.</title>
        <authorList>
            <consortium name="International rice genome sequencing project (IRGSP)"/>
            <person name="Matsumoto T."/>
            <person name="Wu J."/>
            <person name="Kanamori H."/>
            <person name="Katayose Y."/>
            <person name="Fujisawa M."/>
            <person name="Namiki N."/>
            <person name="Mizuno H."/>
            <person name="Yamamoto K."/>
            <person name="Antonio B.A."/>
            <person name="Baba T."/>
            <person name="Sakata K."/>
            <person name="Nagamura Y."/>
            <person name="Aoki H."/>
            <person name="Arikawa K."/>
            <person name="Arita K."/>
            <person name="Bito T."/>
            <person name="Chiden Y."/>
            <person name="Fujitsuka N."/>
            <person name="Fukunaka R."/>
            <person name="Hamada M."/>
            <person name="Harada C."/>
            <person name="Hayashi A."/>
            <person name="Hijishita S."/>
            <person name="Honda M."/>
            <person name="Hosokawa S."/>
            <person name="Ichikawa Y."/>
            <person name="Idonuma A."/>
            <person name="Iijima M."/>
            <person name="Ikeda M."/>
            <person name="Ikeno M."/>
            <person name="Ito K."/>
            <person name="Ito S."/>
            <person name="Ito T."/>
            <person name="Ito Y."/>
            <person name="Ito Y."/>
            <person name="Iwabuchi A."/>
            <person name="Kamiya K."/>
            <person name="Karasawa W."/>
            <person name="Kurita K."/>
            <person name="Katagiri S."/>
            <person name="Kikuta A."/>
            <person name="Kobayashi H."/>
            <person name="Kobayashi N."/>
            <person name="Machita K."/>
            <person name="Maehara T."/>
            <person name="Masukawa M."/>
            <person name="Mizubayashi T."/>
            <person name="Mukai Y."/>
            <person name="Nagasaki H."/>
            <person name="Nagata Y."/>
            <person name="Naito S."/>
            <person name="Nakashima M."/>
            <person name="Nakama Y."/>
            <person name="Nakamichi Y."/>
            <person name="Nakamura M."/>
            <person name="Meguro A."/>
            <person name="Negishi M."/>
            <person name="Ohta I."/>
            <person name="Ohta T."/>
            <person name="Okamoto M."/>
            <person name="Ono N."/>
            <person name="Saji S."/>
            <person name="Sakaguchi M."/>
            <person name="Sakai K."/>
            <person name="Shibata M."/>
            <person name="Shimokawa T."/>
            <person name="Song J."/>
            <person name="Takazaki Y."/>
            <person name="Terasawa K."/>
            <person name="Tsugane M."/>
            <person name="Tsuji K."/>
            <person name="Ueda S."/>
            <person name="Waki K."/>
            <person name="Yamagata H."/>
            <person name="Yamamoto M."/>
            <person name="Yamamoto S."/>
            <person name="Yamane H."/>
            <person name="Yoshiki S."/>
            <person name="Yoshihara R."/>
            <person name="Yukawa K."/>
            <person name="Zhong H."/>
            <person name="Yano M."/>
            <person name="Yuan Q."/>
            <person name="Ouyang S."/>
            <person name="Liu J."/>
            <person name="Jones K.M."/>
            <person name="Gansberger K."/>
            <person name="Moffat K."/>
            <person name="Hill J."/>
            <person name="Bera J."/>
            <person name="Fadrosh D."/>
            <person name="Jin S."/>
            <person name="Johri S."/>
            <person name="Kim M."/>
            <person name="Overton L."/>
            <person name="Reardon M."/>
            <person name="Tsitrin T."/>
            <person name="Vuong H."/>
            <person name="Weaver B."/>
            <person name="Ciecko A."/>
            <person name="Tallon L."/>
            <person name="Jackson J."/>
            <person name="Pai G."/>
            <person name="Aken S.V."/>
            <person name="Utterback T."/>
            <person name="Reidmuller S."/>
            <person name="Feldblyum T."/>
            <person name="Hsiao J."/>
            <person name="Zismann V."/>
            <person name="Iobst S."/>
            <person name="de Vazeille A.R."/>
            <person name="Buell C.R."/>
            <person name="Ying K."/>
            <person name="Li Y."/>
            <person name="Lu T."/>
            <person name="Huang Y."/>
            <person name="Zhao Q."/>
            <person name="Feng Q."/>
            <person name="Zhang L."/>
            <person name="Zhu J."/>
            <person name="Weng Q."/>
            <person name="Mu J."/>
            <person name="Lu Y."/>
            <person name="Fan D."/>
            <person name="Liu Y."/>
            <person name="Guan J."/>
            <person name="Zhang Y."/>
            <person name="Yu S."/>
            <person name="Liu X."/>
            <person name="Zhang Y."/>
            <person name="Hong G."/>
            <person name="Han B."/>
            <person name="Choisne N."/>
            <person name="Demange N."/>
            <person name="Orjeda G."/>
            <person name="Samain S."/>
            <person name="Cattolico L."/>
            <person name="Pelletier E."/>
            <person name="Couloux A."/>
            <person name="Segurens B."/>
            <person name="Wincker P."/>
            <person name="D'Hont A."/>
            <person name="Scarpelli C."/>
            <person name="Weissenbach J."/>
            <person name="Salanoubat M."/>
            <person name="Quetier F."/>
            <person name="Yu Y."/>
            <person name="Kim H.R."/>
            <person name="Rambo T."/>
            <person name="Currie J."/>
            <person name="Collura K."/>
            <person name="Luo M."/>
            <person name="Yang T."/>
            <person name="Ammiraju J.S.S."/>
            <person name="Engler F."/>
            <person name="Soderlund C."/>
            <person name="Wing R.A."/>
            <person name="Palmer L.E."/>
            <person name="de la Bastide M."/>
            <person name="Spiegel L."/>
            <person name="Nascimento L."/>
            <person name="Zutavern T."/>
            <person name="O'Shaughnessy A."/>
            <person name="Dike S."/>
            <person name="Dedhia N."/>
            <person name="Preston R."/>
            <person name="Balija V."/>
            <person name="McCombie W.R."/>
            <person name="Chow T."/>
            <person name="Chen H."/>
            <person name="Chung M."/>
            <person name="Chen C."/>
            <person name="Shaw J."/>
            <person name="Wu H."/>
            <person name="Hsiao K."/>
            <person name="Chao Y."/>
            <person name="Chu M."/>
            <person name="Cheng C."/>
            <person name="Hour A."/>
            <person name="Lee P."/>
            <person name="Lin S."/>
            <person name="Lin Y."/>
            <person name="Liou J."/>
            <person name="Liu S."/>
            <person name="Hsing Y."/>
            <person name="Raghuvanshi S."/>
            <person name="Mohanty A."/>
            <person name="Bharti A.K."/>
            <person name="Gaur A."/>
            <person name="Gupta V."/>
            <person name="Kumar D."/>
            <person name="Ravi V."/>
            <person name="Vij S."/>
            <person name="Kapur A."/>
            <person name="Khurana P."/>
            <person name="Khurana P."/>
            <person name="Khurana J.P."/>
            <person name="Tyagi A.K."/>
            <person name="Gaikwad K."/>
            <person name="Singh A."/>
            <person name="Dalal V."/>
            <person name="Srivastava S."/>
            <person name="Dixit A."/>
            <person name="Pal A.K."/>
            <person name="Ghazi I.A."/>
            <person name="Yadav M."/>
            <person name="Pandit A."/>
            <person name="Bhargava A."/>
            <person name="Sureshbabu K."/>
            <person name="Batra K."/>
            <person name="Sharma T.R."/>
            <person name="Mohapatra T."/>
            <person name="Singh N.K."/>
            <person name="Messing J."/>
            <person name="Nelson A.B."/>
            <person name="Fuks G."/>
            <person name="Kavchok S."/>
            <person name="Keizer G."/>
            <person name="Linton E."/>
            <person name="Llaca V."/>
            <person name="Song R."/>
            <person name="Tanyolac B."/>
            <person name="Young S."/>
            <person name="Ho-Il K."/>
            <person name="Hahn J.H."/>
            <person name="Sangsakoo G."/>
            <person name="Vanavichit A."/>
            <person name="de Mattos Luiz.A.T."/>
            <person name="Zimmer P.D."/>
            <person name="Malone G."/>
            <person name="Dellagostin O."/>
            <person name="de Oliveira A.C."/>
            <person name="Bevan M."/>
            <person name="Bancroft I."/>
            <person name="Minx P."/>
            <person name="Cordum H."/>
            <person name="Wilson R."/>
            <person name="Cheng Z."/>
            <person name="Jin W."/>
            <person name="Jiang J."/>
            <person name="Leong S.A."/>
            <person name="Iwama H."/>
            <person name="Gojobori T."/>
            <person name="Itoh T."/>
            <person name="Niimura Y."/>
            <person name="Fujii Y."/>
            <person name="Habara T."/>
            <person name="Sakai H."/>
            <person name="Sato Y."/>
            <person name="Wilson G."/>
            <person name="Kumar K."/>
            <person name="McCouch S."/>
            <person name="Juretic N."/>
            <person name="Hoen D."/>
            <person name="Wright S."/>
            <person name="Bruskiewich R."/>
            <person name="Bureau T."/>
            <person name="Miyao A."/>
            <person name="Hirochika H."/>
            <person name="Nishikawa T."/>
            <person name="Kadowaki K."/>
            <person name="Sugiura M."/>
            <person name="Burr B."/>
            <person name="Sasaki T."/>
        </authorList>
    </citation>
    <scope>NUCLEOTIDE SEQUENCE [LARGE SCALE GENOMIC DNA]</scope>
    <source>
        <strain evidence="3">cv. Nipponbare</strain>
    </source>
</reference>
<organism evidence="2 3">
    <name type="scientific">Oryza sativa subsp. japonica</name>
    <name type="common">Rice</name>
    <dbReference type="NCBI Taxonomy" id="39947"/>
    <lineage>
        <taxon>Eukaryota</taxon>
        <taxon>Viridiplantae</taxon>
        <taxon>Streptophyta</taxon>
        <taxon>Embryophyta</taxon>
        <taxon>Tracheophyta</taxon>
        <taxon>Spermatophyta</taxon>
        <taxon>Magnoliopsida</taxon>
        <taxon>Liliopsida</taxon>
        <taxon>Poales</taxon>
        <taxon>Poaceae</taxon>
        <taxon>BOP clade</taxon>
        <taxon>Oryzoideae</taxon>
        <taxon>Oryzeae</taxon>
        <taxon>Oryzinae</taxon>
        <taxon>Oryza</taxon>
        <taxon>Oryza sativa</taxon>
    </lineage>
</organism>
<name>Q69SV3_ORYSJ</name>
<proteinExistence type="predicted"/>
<dbReference type="AlphaFoldDB" id="Q69SV3"/>
<evidence type="ECO:0000256" key="1">
    <source>
        <dbReference type="SAM" id="MobiDB-lite"/>
    </source>
</evidence>
<evidence type="ECO:0000313" key="2">
    <source>
        <dbReference type="EMBL" id="BAD33293.1"/>
    </source>
</evidence>
<sequence length="62" mass="6496">MDVLAQACGARVRPCQVPSASTEAFPLTVKSSKSYGSETSMSPSLRRCSPSASGVIGKHVQR</sequence>
<accession>Q69SV3</accession>
<gene>
    <name evidence="2" type="primary">P0019A05.37</name>
</gene>
<reference evidence="3" key="2">
    <citation type="journal article" date="2008" name="Nucleic Acids Res.">
        <title>The rice annotation project database (RAP-DB): 2008 update.</title>
        <authorList>
            <consortium name="The rice annotation project (RAP)"/>
        </authorList>
    </citation>
    <scope>GENOME REANNOTATION</scope>
    <source>
        <strain evidence="3">cv. Nipponbare</strain>
    </source>
</reference>
<evidence type="ECO:0000313" key="3">
    <source>
        <dbReference type="Proteomes" id="UP000000763"/>
    </source>
</evidence>